<gene>
    <name evidence="2" type="ORF">OB955_13830</name>
    <name evidence="1" type="ORF">OB960_16665</name>
</gene>
<dbReference type="AlphaFoldDB" id="A0AAP2Z231"/>
<evidence type="ECO:0000313" key="2">
    <source>
        <dbReference type="EMBL" id="MCU4973813.1"/>
    </source>
</evidence>
<reference evidence="1 3" key="1">
    <citation type="submission" date="2022-09" db="EMBL/GenBank/DDBJ databases">
        <title>Enrichment on poylsaccharides allowed isolation of novel metabolic and taxonomic groups of Haloarchaea.</title>
        <authorList>
            <person name="Sorokin D.Y."/>
            <person name="Elcheninov A.G."/>
            <person name="Khizhniak T.V."/>
            <person name="Kolganova T.V."/>
            <person name="Kublanov I.V."/>
        </authorList>
    </citation>
    <scope>NUCLEOTIDE SEQUENCE</scope>
    <source>
        <strain evidence="2 3">AArc-m2/3/4</strain>
        <strain evidence="1">AArc-xg1-1</strain>
    </source>
</reference>
<organism evidence="1 4">
    <name type="scientific">Natronoglomus mannanivorans</name>
    <dbReference type="NCBI Taxonomy" id="2979990"/>
    <lineage>
        <taxon>Archaea</taxon>
        <taxon>Methanobacteriati</taxon>
        <taxon>Methanobacteriota</taxon>
        <taxon>Stenosarchaea group</taxon>
        <taxon>Halobacteria</taxon>
        <taxon>Halobacteriales</taxon>
        <taxon>Natrialbaceae</taxon>
        <taxon>Natronoglomus</taxon>
    </lineage>
</organism>
<dbReference type="SUPFAM" id="SSF102588">
    <property type="entry name" value="LmbE-like"/>
    <property type="match status" value="1"/>
</dbReference>
<dbReference type="GO" id="GO:0016811">
    <property type="term" value="F:hydrolase activity, acting on carbon-nitrogen (but not peptide) bonds, in linear amides"/>
    <property type="evidence" value="ECO:0007669"/>
    <property type="project" value="TreeGrafter"/>
</dbReference>
<dbReference type="Proteomes" id="UP001320972">
    <property type="component" value="Unassembled WGS sequence"/>
</dbReference>
<dbReference type="InterPro" id="IPR003737">
    <property type="entry name" value="GlcNAc_PI_deacetylase-related"/>
</dbReference>
<proteinExistence type="predicted"/>
<protein>
    <submittedName>
        <fullName evidence="1">PIG-L family deacetylase</fullName>
    </submittedName>
</protein>
<accession>A0AAP2Z231</accession>
<dbReference type="Gene3D" id="3.40.50.10320">
    <property type="entry name" value="LmbE-like"/>
    <property type="match status" value="1"/>
</dbReference>
<evidence type="ECO:0000313" key="4">
    <source>
        <dbReference type="Proteomes" id="UP001321018"/>
    </source>
</evidence>
<dbReference type="EMBL" id="JAOPKB010000008">
    <property type="protein sequence ID" value="MCU4973813.1"/>
    <property type="molecule type" value="Genomic_DNA"/>
</dbReference>
<name>A0AAP2Z231_9EURY</name>
<sequence length="280" mass="31821">MSTAAIDDLADGPINVLVIGAHIDDCDIKTGGTAKKWADRGDNVKFVSLTNGEAGHHEIGGLELTRTRRAEGQAAADQIGIEFESLDIIEGKLEPTIENRNKVIRLIREYEPDLVLCHRPNDYHPDHRYGSDLVQDAAYMVTVPAICPDTPHLDYNPIICYMHDDFQKPYPLEPDVAVDIDDVIESKFDMLHQHTSQMYEWLPFNQNILDEVPEDEDDRREWLVETRSGDFEAVADRFRDGLIDRYGEEHGSAVQYAEAFQECEYGGTMTPEHEELLFPF</sequence>
<dbReference type="Pfam" id="PF02585">
    <property type="entry name" value="PIG-L"/>
    <property type="match status" value="1"/>
</dbReference>
<keyword evidence="3" id="KW-1185">Reference proteome</keyword>
<dbReference type="EMBL" id="JAOPKA010000012">
    <property type="protein sequence ID" value="MCU4743020.1"/>
    <property type="molecule type" value="Genomic_DNA"/>
</dbReference>
<evidence type="ECO:0000313" key="1">
    <source>
        <dbReference type="EMBL" id="MCU4743020.1"/>
    </source>
</evidence>
<dbReference type="InterPro" id="IPR024078">
    <property type="entry name" value="LmbE-like_dom_sf"/>
</dbReference>
<comment type="caution">
    <text evidence="1">The sequence shown here is derived from an EMBL/GenBank/DDBJ whole genome shotgun (WGS) entry which is preliminary data.</text>
</comment>
<dbReference type="PANTHER" id="PTHR12993:SF30">
    <property type="entry name" value="N-ACETYL-ALPHA-D-GLUCOSAMINYL L-MALATE DEACETYLASE 1"/>
    <property type="match status" value="1"/>
</dbReference>
<dbReference type="RefSeq" id="WP_338004838.1">
    <property type="nucleotide sequence ID" value="NZ_JAOPKA010000012.1"/>
</dbReference>
<evidence type="ECO:0000313" key="3">
    <source>
        <dbReference type="Proteomes" id="UP001320972"/>
    </source>
</evidence>
<dbReference type="Proteomes" id="UP001321018">
    <property type="component" value="Unassembled WGS sequence"/>
</dbReference>
<dbReference type="PANTHER" id="PTHR12993">
    <property type="entry name" value="N-ACETYLGLUCOSAMINYL-PHOSPHATIDYLINOSITOL DE-N-ACETYLASE-RELATED"/>
    <property type="match status" value="1"/>
</dbReference>